<keyword evidence="2" id="KW-0548">Nucleotidyltransferase</keyword>
<evidence type="ECO:0000313" key="2">
    <source>
        <dbReference type="EMBL" id="UVC53103.1"/>
    </source>
</evidence>
<keyword evidence="2" id="KW-0933">Apicoplast</keyword>
<accession>A0A976XK59</accession>
<keyword evidence="2" id="KW-0934">Plastid</keyword>
<evidence type="ECO:0000313" key="3">
    <source>
        <dbReference type="Proteomes" id="UP000244803"/>
    </source>
</evidence>
<dbReference type="GO" id="GO:0003899">
    <property type="term" value="F:DNA-directed RNA polymerase activity"/>
    <property type="evidence" value="ECO:0007669"/>
    <property type="project" value="UniProtKB-EC"/>
</dbReference>
<dbReference type="Gene3D" id="1.10.1790.20">
    <property type="match status" value="1"/>
</dbReference>
<dbReference type="OrthoDB" id="366346at2759"/>
<keyword evidence="2" id="KW-0808">Transferase</keyword>
<reference evidence="2" key="1">
    <citation type="submission" date="2022-07" db="EMBL/GenBank/DDBJ databases">
        <title>Chromosomal assemblies of T. orientalis with long-read sequencing.</title>
        <authorList>
            <person name="Yam J."/>
            <person name="Bogema D.R."/>
            <person name="Micallef M.L."/>
            <person name="Djordjevic S."/>
            <person name="Jenkins C."/>
        </authorList>
    </citation>
    <scope>NUCLEOTIDE SEQUENCE</scope>
    <source>
        <strain evidence="2">Fish Creek</strain>
    </source>
</reference>
<dbReference type="AlphaFoldDB" id="A0A976XK59"/>
<dbReference type="EC" id="2.7.7.6" evidence="2"/>
<dbReference type="Gene3D" id="1.10.150.390">
    <property type="match status" value="1"/>
</dbReference>
<keyword evidence="1" id="KW-1133">Transmembrane helix</keyword>
<geneLocation type="apicoplast" evidence="2"/>
<organism evidence="2 3">
    <name type="scientific">Theileria orientalis</name>
    <dbReference type="NCBI Taxonomy" id="68886"/>
    <lineage>
        <taxon>Eukaryota</taxon>
        <taxon>Sar</taxon>
        <taxon>Alveolata</taxon>
        <taxon>Apicomplexa</taxon>
        <taxon>Aconoidasida</taxon>
        <taxon>Piroplasmida</taxon>
        <taxon>Theileriidae</taxon>
        <taxon>Theileria</taxon>
    </lineage>
</organism>
<gene>
    <name evidence="2" type="ORF">MACJ_004185</name>
</gene>
<dbReference type="EMBL" id="CP102586">
    <property type="protein sequence ID" value="UVC53103.1"/>
    <property type="molecule type" value="Genomic_DNA"/>
</dbReference>
<proteinExistence type="predicted"/>
<keyword evidence="1" id="KW-0472">Membrane</keyword>
<dbReference type="Proteomes" id="UP000244803">
    <property type="component" value="Apicoplast Pltd"/>
</dbReference>
<evidence type="ECO:0000256" key="1">
    <source>
        <dbReference type="SAM" id="Phobius"/>
    </source>
</evidence>
<protein>
    <submittedName>
        <fullName evidence="2">RNA polymerase beta subunit rpoC2b</fullName>
        <ecNumber evidence="2">2.7.7.6</ecNumber>
    </submittedName>
</protein>
<name>A0A976XK59_THEOR</name>
<keyword evidence="1" id="KW-0812">Transmembrane</keyword>
<feature type="transmembrane region" description="Helical" evidence="1">
    <location>
        <begin position="170"/>
        <end position="188"/>
    </location>
</feature>
<sequence length="312" mass="36766">MKILSDYLYTLTINNSEKIKNIYKFDNINENIDYSYKSNNNVFNINRLKNITKYSSNLNENRIKTTSISIIDKIFEGGTNRISDDNFYNNMKVVSDIKIYNNSYCVYGVSNYNKLKKAKCSFGNNFYNLSLILFPLTFNNYSENNTYVYNIYKYICCKTFNCYKACFISLFYYYFGLLISLICLYRGYNIKILNSNMIIIIYKLSSFVKIVNGFYSNNYSCNVFNIKLINIINNSLYLCNEKICSYKPYLIGITKYVLTDSGVFSKLSFQETLRFFKNIIFEHNIDWTVDSKSNIISSSFIPVGSGWYRYFF</sequence>
<dbReference type="SUPFAM" id="SSF64484">
    <property type="entry name" value="beta and beta-prime subunits of DNA dependent RNA-polymerase"/>
    <property type="match status" value="1"/>
</dbReference>